<keyword evidence="5 14" id="KW-0812">Transmembrane</keyword>
<evidence type="ECO:0000256" key="6">
    <source>
        <dbReference type="ARBA" id="ARBA00022723"/>
    </source>
</evidence>
<dbReference type="PANTHER" id="PTHR39188:SF3">
    <property type="entry name" value="STAGE IV SPORULATION PROTEIN FB"/>
    <property type="match status" value="1"/>
</dbReference>
<keyword evidence="6 14" id="KW-0479">Metal-binding</keyword>
<dbReference type="CDD" id="cd06164">
    <property type="entry name" value="S2P-M50_SpoIVFB_CBS"/>
    <property type="match status" value="1"/>
</dbReference>
<dbReference type="Gene3D" id="3.10.580.10">
    <property type="entry name" value="CBS-domain"/>
    <property type="match status" value="1"/>
</dbReference>
<feature type="domain" description="Peptidase M50" evidence="17">
    <location>
        <begin position="142"/>
        <end position="195"/>
    </location>
</feature>
<dbReference type="Proteomes" id="UP001610990">
    <property type="component" value="Unassembled WGS sequence"/>
</dbReference>
<evidence type="ECO:0000256" key="12">
    <source>
        <dbReference type="ARBA" id="ARBA00023122"/>
    </source>
</evidence>
<dbReference type="Pfam" id="PF00571">
    <property type="entry name" value="CBS"/>
    <property type="match status" value="1"/>
</dbReference>
<accession>A0ABW7RGQ8</accession>
<organism evidence="18 19">
    <name type="scientific">Streptomyces celluloflavus</name>
    <dbReference type="NCBI Taxonomy" id="58344"/>
    <lineage>
        <taxon>Bacteria</taxon>
        <taxon>Bacillati</taxon>
        <taxon>Actinomycetota</taxon>
        <taxon>Actinomycetes</taxon>
        <taxon>Kitasatosporales</taxon>
        <taxon>Streptomycetaceae</taxon>
        <taxon>Streptomyces</taxon>
    </lineage>
</organism>
<name>A0ABW7RGQ8_9ACTN</name>
<feature type="transmembrane region" description="Helical" evidence="14">
    <location>
        <begin position="103"/>
        <end position="130"/>
    </location>
</feature>
<dbReference type="Pfam" id="PF02163">
    <property type="entry name" value="Peptidase_M50"/>
    <property type="match status" value="2"/>
</dbReference>
<feature type="compositionally biased region" description="Gly residues" evidence="15">
    <location>
        <begin position="402"/>
        <end position="416"/>
    </location>
</feature>
<dbReference type="PIRSF" id="PIRSF006404">
    <property type="entry name" value="UCP006404_Pept_M50_CBS"/>
    <property type="match status" value="1"/>
</dbReference>
<comment type="similarity">
    <text evidence="2 14">Belongs to the peptidase M50B family.</text>
</comment>
<dbReference type="PANTHER" id="PTHR39188">
    <property type="entry name" value="MEMBRANE-ASSOCIATED ZINC METALLOPROTEASE M50B"/>
    <property type="match status" value="1"/>
</dbReference>
<keyword evidence="9 14" id="KW-0862">Zinc</keyword>
<keyword evidence="10 14" id="KW-1133">Transmembrane helix</keyword>
<gene>
    <name evidence="18" type="ORF">ACH4GP_23105</name>
</gene>
<dbReference type="RefSeq" id="WP_397674298.1">
    <property type="nucleotide sequence ID" value="NZ_JBIRGH010000015.1"/>
</dbReference>
<evidence type="ECO:0000256" key="13">
    <source>
        <dbReference type="ARBA" id="ARBA00023136"/>
    </source>
</evidence>
<evidence type="ECO:0000256" key="8">
    <source>
        <dbReference type="ARBA" id="ARBA00022801"/>
    </source>
</evidence>
<protein>
    <recommendedName>
        <fullName evidence="14">Zinc metalloprotease</fullName>
    </recommendedName>
</protein>
<comment type="caution">
    <text evidence="18">The sequence shown here is derived from an EMBL/GenBank/DDBJ whole genome shotgun (WGS) entry which is preliminary data.</text>
</comment>
<dbReference type="InterPro" id="IPR000644">
    <property type="entry name" value="CBS_dom"/>
</dbReference>
<evidence type="ECO:0000256" key="11">
    <source>
        <dbReference type="ARBA" id="ARBA00023049"/>
    </source>
</evidence>
<evidence type="ECO:0000256" key="7">
    <source>
        <dbReference type="ARBA" id="ARBA00022737"/>
    </source>
</evidence>
<evidence type="ECO:0000256" key="4">
    <source>
        <dbReference type="ARBA" id="ARBA00022670"/>
    </source>
</evidence>
<comment type="cofactor">
    <cofactor evidence="14">
        <name>Zn(2+)</name>
        <dbReference type="ChEBI" id="CHEBI:29105"/>
    </cofactor>
    <text evidence="14">Binds 1 zinc ion per subunit.</text>
</comment>
<dbReference type="GO" id="GO:0006508">
    <property type="term" value="P:proteolysis"/>
    <property type="evidence" value="ECO:0007669"/>
    <property type="project" value="UniProtKB-KW"/>
</dbReference>
<evidence type="ECO:0000256" key="10">
    <source>
        <dbReference type="ARBA" id="ARBA00022989"/>
    </source>
</evidence>
<keyword evidence="19" id="KW-1185">Reference proteome</keyword>
<feature type="domain" description="CBS" evidence="16">
    <location>
        <begin position="310"/>
        <end position="365"/>
    </location>
</feature>
<keyword evidence="13 14" id="KW-0472">Membrane</keyword>
<evidence type="ECO:0000256" key="5">
    <source>
        <dbReference type="ARBA" id="ARBA00022692"/>
    </source>
</evidence>
<evidence type="ECO:0000313" key="18">
    <source>
        <dbReference type="EMBL" id="MFH8587252.1"/>
    </source>
</evidence>
<evidence type="ECO:0000256" key="14">
    <source>
        <dbReference type="PIRNR" id="PIRNR006404"/>
    </source>
</evidence>
<feature type="transmembrane region" description="Helical" evidence="14">
    <location>
        <begin position="136"/>
        <end position="159"/>
    </location>
</feature>
<keyword evidence="8 14" id="KW-0378">Hydrolase</keyword>
<evidence type="ECO:0000256" key="3">
    <source>
        <dbReference type="ARBA" id="ARBA00022475"/>
    </source>
</evidence>
<feature type="transmembrane region" description="Helical" evidence="14">
    <location>
        <begin position="187"/>
        <end position="205"/>
    </location>
</feature>
<dbReference type="InterPro" id="IPR008915">
    <property type="entry name" value="Peptidase_M50"/>
</dbReference>
<keyword evidence="4 14" id="KW-0645">Protease</keyword>
<feature type="compositionally biased region" description="Gly residues" evidence="15">
    <location>
        <begin position="373"/>
        <end position="385"/>
    </location>
</feature>
<dbReference type="InterPro" id="IPR016483">
    <property type="entry name" value="UCP006404_Pept_M50_CBS"/>
</dbReference>
<feature type="transmembrane region" description="Helical" evidence="14">
    <location>
        <begin position="211"/>
        <end position="229"/>
    </location>
</feature>
<proteinExistence type="inferred from homology"/>
<keyword evidence="3 14" id="KW-1003">Cell membrane</keyword>
<keyword evidence="11 14" id="KW-0482">Metalloprotease</keyword>
<feature type="transmembrane region" description="Helical" evidence="14">
    <location>
        <begin position="21"/>
        <end position="41"/>
    </location>
</feature>
<keyword evidence="12" id="KW-0129">CBS domain</keyword>
<evidence type="ECO:0000313" key="19">
    <source>
        <dbReference type="Proteomes" id="UP001610990"/>
    </source>
</evidence>
<dbReference type="EMBL" id="JBIRGH010000015">
    <property type="protein sequence ID" value="MFH8587252.1"/>
    <property type="molecule type" value="Genomic_DNA"/>
</dbReference>
<dbReference type="SUPFAM" id="SSF54631">
    <property type="entry name" value="CBS-domain pair"/>
    <property type="match status" value="1"/>
</dbReference>
<sequence length="416" mass="43488">MNGSVRVGRVVGVPLRMHWSVPLLVVLFAYGLGRETLPLWTPGRSDAVYALAGVVGAVLLMGSLLLHETAHAATARWKKIDVEDVTLWALGGMTRMGRPQTAAAAFLVAVSGPLTSLVIGGAAVGAAIGLHALSGWSVPAVVLVWLGWANLFLGVFNLLPAVPLDGGRVVQALLWWRTGDRERADLAASRSGQVMGVLLVAVGWISVLRGAASGLWLVFVGLFIMLAAASERRRTTLDTALRGVRVADAMSSPVATGADWLTAQRFIDEVAVKSHHSALPLLDFEGRPSGIVQLRRLAAVPGARRESLRVREVATPLSQCAVAAPDELLSAALDKIRLSTGMRILVVEAGQLVGIVTGKDISRLMQRHTLRLGDGGRGRGQGGGGRRGDGDRSGSGSDQSGSGSGWGSGWGDGGRG</sequence>
<evidence type="ECO:0000256" key="2">
    <source>
        <dbReference type="ARBA" id="ARBA00007931"/>
    </source>
</evidence>
<keyword evidence="7" id="KW-0677">Repeat</keyword>
<dbReference type="GO" id="GO:0008233">
    <property type="term" value="F:peptidase activity"/>
    <property type="evidence" value="ECO:0007669"/>
    <property type="project" value="UniProtKB-KW"/>
</dbReference>
<feature type="region of interest" description="Disordered" evidence="15">
    <location>
        <begin position="368"/>
        <end position="416"/>
    </location>
</feature>
<dbReference type="InterPro" id="IPR046342">
    <property type="entry name" value="CBS_dom_sf"/>
</dbReference>
<feature type="domain" description="Peptidase M50" evidence="17">
    <location>
        <begin position="57"/>
        <end position="127"/>
    </location>
</feature>
<evidence type="ECO:0000259" key="17">
    <source>
        <dbReference type="Pfam" id="PF02163"/>
    </source>
</evidence>
<evidence type="ECO:0000259" key="16">
    <source>
        <dbReference type="Pfam" id="PF00571"/>
    </source>
</evidence>
<feature type="transmembrane region" description="Helical" evidence="14">
    <location>
        <begin position="47"/>
        <end position="66"/>
    </location>
</feature>
<reference evidence="18 19" key="1">
    <citation type="submission" date="2024-10" db="EMBL/GenBank/DDBJ databases">
        <title>The Natural Products Discovery Center: Release of the First 8490 Sequenced Strains for Exploring Actinobacteria Biosynthetic Diversity.</title>
        <authorList>
            <person name="Kalkreuter E."/>
            <person name="Kautsar S.A."/>
            <person name="Yang D."/>
            <person name="Bader C.D."/>
            <person name="Teijaro C.N."/>
            <person name="Fluegel L."/>
            <person name="Davis C.M."/>
            <person name="Simpson J.R."/>
            <person name="Lauterbach L."/>
            <person name="Steele A.D."/>
            <person name="Gui C."/>
            <person name="Meng S."/>
            <person name="Li G."/>
            <person name="Viehrig K."/>
            <person name="Ye F."/>
            <person name="Su P."/>
            <person name="Kiefer A.F."/>
            <person name="Nichols A."/>
            <person name="Cepeda A.J."/>
            <person name="Yan W."/>
            <person name="Fan B."/>
            <person name="Jiang Y."/>
            <person name="Adhikari A."/>
            <person name="Zheng C.-J."/>
            <person name="Schuster L."/>
            <person name="Cowan T.M."/>
            <person name="Smanski M.J."/>
            <person name="Chevrette M.G."/>
            <person name="De Carvalho L.P.S."/>
            <person name="Shen B."/>
        </authorList>
    </citation>
    <scope>NUCLEOTIDE SEQUENCE [LARGE SCALE GENOMIC DNA]</scope>
    <source>
        <strain evidence="18 19">NPDC018013</strain>
    </source>
</reference>
<evidence type="ECO:0000256" key="1">
    <source>
        <dbReference type="ARBA" id="ARBA00004651"/>
    </source>
</evidence>
<comment type="subcellular location">
    <subcellularLocation>
        <location evidence="1 14">Cell membrane</location>
        <topology evidence="1 14">Multi-pass membrane protein</topology>
    </subcellularLocation>
</comment>
<evidence type="ECO:0000256" key="9">
    <source>
        <dbReference type="ARBA" id="ARBA00022833"/>
    </source>
</evidence>
<evidence type="ECO:0000256" key="15">
    <source>
        <dbReference type="SAM" id="MobiDB-lite"/>
    </source>
</evidence>